<dbReference type="RefSeq" id="WP_097008194.1">
    <property type="nucleotide sequence ID" value="NZ_OBEJ01000001.1"/>
</dbReference>
<evidence type="ECO:0000256" key="4">
    <source>
        <dbReference type="ARBA" id="ARBA00025742"/>
    </source>
</evidence>
<organism evidence="6 7">
    <name type="scientific">Natronoarchaeum philippinense</name>
    <dbReference type="NCBI Taxonomy" id="558529"/>
    <lineage>
        <taxon>Archaea</taxon>
        <taxon>Methanobacteriati</taxon>
        <taxon>Methanobacteriota</taxon>
        <taxon>Stenosarchaea group</taxon>
        <taxon>Halobacteria</taxon>
        <taxon>Halobacteriales</taxon>
        <taxon>Natronoarchaeaceae</taxon>
    </lineage>
</organism>
<dbReference type="Proteomes" id="UP000219453">
    <property type="component" value="Unassembled WGS sequence"/>
</dbReference>
<dbReference type="InterPro" id="IPR004843">
    <property type="entry name" value="Calcineurin-like_PHP"/>
</dbReference>
<evidence type="ECO:0000259" key="5">
    <source>
        <dbReference type="Pfam" id="PF00149"/>
    </source>
</evidence>
<evidence type="ECO:0000313" key="7">
    <source>
        <dbReference type="Proteomes" id="UP000219453"/>
    </source>
</evidence>
<proteinExistence type="inferred from homology"/>
<dbReference type="GO" id="GO:0016787">
    <property type="term" value="F:hydrolase activity"/>
    <property type="evidence" value="ECO:0007669"/>
    <property type="project" value="UniProtKB-KW"/>
</dbReference>
<protein>
    <submittedName>
        <fullName evidence="6">Calcineurin-like phosphoesterase</fullName>
    </submittedName>
</protein>
<dbReference type="GO" id="GO:0046872">
    <property type="term" value="F:metal ion binding"/>
    <property type="evidence" value="ECO:0007669"/>
    <property type="project" value="UniProtKB-KW"/>
</dbReference>
<evidence type="ECO:0000256" key="1">
    <source>
        <dbReference type="ARBA" id="ARBA00022723"/>
    </source>
</evidence>
<feature type="domain" description="Calcineurin-like phosphoesterase" evidence="5">
    <location>
        <begin position="34"/>
        <end position="237"/>
    </location>
</feature>
<reference evidence="6 7" key="1">
    <citation type="submission" date="2017-09" db="EMBL/GenBank/DDBJ databases">
        <authorList>
            <person name="Ehlers B."/>
            <person name="Leendertz F.H."/>
        </authorList>
    </citation>
    <scope>NUCLEOTIDE SEQUENCE [LARGE SCALE GENOMIC DNA]</scope>
    <source>
        <strain evidence="6 7">DSM 27208</strain>
    </source>
</reference>
<dbReference type="InterPro" id="IPR050884">
    <property type="entry name" value="CNP_phosphodiesterase-III"/>
</dbReference>
<evidence type="ECO:0000313" key="6">
    <source>
        <dbReference type="EMBL" id="SNZ06736.1"/>
    </source>
</evidence>
<keyword evidence="2" id="KW-0378">Hydrolase</keyword>
<dbReference type="PANTHER" id="PTHR42988:SF2">
    <property type="entry name" value="CYCLIC NUCLEOTIDE PHOSPHODIESTERASE CBUA0032-RELATED"/>
    <property type="match status" value="1"/>
</dbReference>
<keyword evidence="3" id="KW-0408">Iron</keyword>
<dbReference type="OrthoDB" id="7513at2157"/>
<sequence>MRETASRPDPGVVAPLEETLLARFDRPRVDDPVRLAVLADAHLATRAEGSWKVLHRTEAALERAIDDLGERSLDGVLVAGDLTKDGEARNFDRYESLIERVDAPTATVPGNHDVPKAGLDHSVMSVEAFADRFCEHGLPARRSFGGVDVLLLNTATHPHGRLRTSAGGVVAASQREWLDDALASAETPIVLQHHPVMALPEHERFSRSHFTLRDADATLDILAAHEVPLVLSGHHHLPAVNRERGVREMIAPALCSFPRGYLLVEVEPVGTTVRFVPVETRDAAFDVRVHGAAGNQVGRAVMEWAEHRLARAPLVDERTEE</sequence>
<dbReference type="SUPFAM" id="SSF56300">
    <property type="entry name" value="Metallo-dependent phosphatases"/>
    <property type="match status" value="1"/>
</dbReference>
<dbReference type="InterPro" id="IPR029052">
    <property type="entry name" value="Metallo-depent_PP-like"/>
</dbReference>
<accession>A0A285NFS1</accession>
<evidence type="ECO:0000256" key="3">
    <source>
        <dbReference type="ARBA" id="ARBA00023004"/>
    </source>
</evidence>
<dbReference type="AlphaFoldDB" id="A0A285NFS1"/>
<dbReference type="Pfam" id="PF00149">
    <property type="entry name" value="Metallophos"/>
    <property type="match status" value="1"/>
</dbReference>
<evidence type="ECO:0000256" key="2">
    <source>
        <dbReference type="ARBA" id="ARBA00022801"/>
    </source>
</evidence>
<dbReference type="Gene3D" id="3.60.21.10">
    <property type="match status" value="1"/>
</dbReference>
<dbReference type="PANTHER" id="PTHR42988">
    <property type="entry name" value="PHOSPHOHYDROLASE"/>
    <property type="match status" value="1"/>
</dbReference>
<dbReference type="EMBL" id="OBEJ01000001">
    <property type="protein sequence ID" value="SNZ06736.1"/>
    <property type="molecule type" value="Genomic_DNA"/>
</dbReference>
<comment type="similarity">
    <text evidence="4">Belongs to the cyclic nucleotide phosphodiesterase class-III family.</text>
</comment>
<name>A0A285NFS1_NATPI</name>
<keyword evidence="7" id="KW-1185">Reference proteome</keyword>
<gene>
    <name evidence="6" type="ORF">SAMN06269185_1270</name>
</gene>
<keyword evidence="1" id="KW-0479">Metal-binding</keyword>